<dbReference type="Pfam" id="PF02567">
    <property type="entry name" value="PhzC-PhzF"/>
    <property type="match status" value="1"/>
</dbReference>
<accession>A0ABQ3PJ24</accession>
<dbReference type="EMBL" id="BNDW01000068">
    <property type="protein sequence ID" value="GHI25027.1"/>
    <property type="molecule type" value="Genomic_DNA"/>
</dbReference>
<comment type="caution">
    <text evidence="2">The sequence shown here is derived from an EMBL/GenBank/DDBJ whole genome shotgun (WGS) entry which is preliminary data.</text>
</comment>
<organism evidence="2 3">
    <name type="scientific">Streptomyces hydrogenans</name>
    <dbReference type="NCBI Taxonomy" id="1873719"/>
    <lineage>
        <taxon>Bacteria</taxon>
        <taxon>Bacillati</taxon>
        <taxon>Actinomycetota</taxon>
        <taxon>Actinomycetes</taxon>
        <taxon>Kitasatosporales</taxon>
        <taxon>Streptomycetaceae</taxon>
        <taxon>Streptomyces</taxon>
    </lineage>
</organism>
<dbReference type="PANTHER" id="PTHR13774">
    <property type="entry name" value="PHENAZINE BIOSYNTHESIS PROTEIN"/>
    <property type="match status" value="1"/>
</dbReference>
<evidence type="ECO:0000313" key="3">
    <source>
        <dbReference type="Proteomes" id="UP001052739"/>
    </source>
</evidence>
<name>A0ABQ3PJ24_9ACTN</name>
<protein>
    <recommendedName>
        <fullName evidence="4">PhzF family phenazine biosynthesis protein</fullName>
    </recommendedName>
</protein>
<reference evidence="2" key="1">
    <citation type="submission" date="2024-05" db="EMBL/GenBank/DDBJ databases">
        <title>Whole genome shotgun sequence of Streptomyces hydrogenans NBRC 13475.</title>
        <authorList>
            <person name="Komaki H."/>
            <person name="Tamura T."/>
        </authorList>
    </citation>
    <scope>NUCLEOTIDE SEQUENCE</scope>
    <source>
        <strain evidence="2">NBRC 13475</strain>
    </source>
</reference>
<dbReference type="InterPro" id="IPR003719">
    <property type="entry name" value="Phenazine_PhzF-like"/>
</dbReference>
<dbReference type="Proteomes" id="UP001052739">
    <property type="component" value="Unassembled WGS sequence"/>
</dbReference>
<keyword evidence="3" id="KW-1185">Reference proteome</keyword>
<dbReference type="Gene3D" id="3.10.310.10">
    <property type="entry name" value="Diaminopimelate Epimerase, Chain A, domain 1"/>
    <property type="match status" value="2"/>
</dbReference>
<evidence type="ECO:0000313" key="2">
    <source>
        <dbReference type="EMBL" id="GHI25027.1"/>
    </source>
</evidence>
<dbReference type="RefSeq" id="WP_226652479.1">
    <property type="nucleotide sequence ID" value="NZ_BNBS01000001.1"/>
</dbReference>
<feature type="region of interest" description="Disordered" evidence="1">
    <location>
        <begin position="12"/>
        <end position="73"/>
    </location>
</feature>
<sequence length="324" mass="33156">MTRSLALVRACTRADEGGSPTAVVIEPDAVEGASADGDRGRTRSPGGTTPREGAPGDDARHPRVPPLTDAERRRIPLRTGASHAVFVSPLPPDATGAPAHALRFFTTEGELPACGHGTIAAIARLAHRTGTFDGVLRTTDRVFAARARPAPGGLIHAEYAPGPVELRPPDPAAYGLLLPALGLGGRPAGPARVASVGRPRLLLPMSNRAELISLEPDFVRLRAACDALGLLGVYAYAGPDRDGRAAARMFAPSIGVDEDIANANSTACLAAHLAGPVPLSLTVDMGDSLGHPATLTATARTGPGGPRVRLGGTAVVGPPLPPRL</sequence>
<gene>
    <name evidence="2" type="ORF">Shyd_63980</name>
</gene>
<proteinExistence type="predicted"/>
<evidence type="ECO:0000256" key="1">
    <source>
        <dbReference type="SAM" id="MobiDB-lite"/>
    </source>
</evidence>
<dbReference type="SUPFAM" id="SSF54506">
    <property type="entry name" value="Diaminopimelate epimerase-like"/>
    <property type="match status" value="1"/>
</dbReference>
<evidence type="ECO:0008006" key="4">
    <source>
        <dbReference type="Google" id="ProtNLM"/>
    </source>
</evidence>